<dbReference type="InParanoid" id="E1ZCH6"/>
<sequence>MLSRIQVSNPLNSCAGKYDPCIDSETEAYLNRRDVQLALHANISGQLPGPWTDCTQRIEYSRSDLLSSMLPLYRRLLDEEDIKILVYSGDVDAIVPVIGTRRWIASLDLPRTAPWRAWHSATGQVGGWTVGHGKLTFASVRGAGHMAPYTQPERAHFLFSKWIHQQPL</sequence>
<evidence type="ECO:0000313" key="5">
    <source>
        <dbReference type="EMBL" id="EFN56433.1"/>
    </source>
</evidence>
<dbReference type="PANTHER" id="PTHR11802:SF201">
    <property type="entry name" value="CARBOXYPEPTIDASE"/>
    <property type="match status" value="1"/>
</dbReference>
<protein>
    <submittedName>
        <fullName evidence="5">Uncharacterized protein</fullName>
    </submittedName>
</protein>
<keyword evidence="6" id="KW-1185">Reference proteome</keyword>
<dbReference type="FunFam" id="3.40.50.11320:FF:000002">
    <property type="entry name" value="Carboxypeptidase"/>
    <property type="match status" value="1"/>
</dbReference>
<evidence type="ECO:0000256" key="2">
    <source>
        <dbReference type="ARBA" id="ARBA00022729"/>
    </source>
</evidence>
<dbReference type="PANTHER" id="PTHR11802">
    <property type="entry name" value="SERINE PROTEASE FAMILY S10 SERINE CARBOXYPEPTIDASE"/>
    <property type="match status" value="1"/>
</dbReference>
<dbReference type="AlphaFoldDB" id="E1ZCH6"/>
<dbReference type="FunFam" id="3.40.50.12670:FF:000002">
    <property type="entry name" value="Carboxypeptidase"/>
    <property type="match status" value="1"/>
</dbReference>
<accession>E1ZCH6</accession>
<dbReference type="OrthoDB" id="443318at2759"/>
<gene>
    <name evidence="5" type="ORF">CHLNCDRAFT_22188</name>
</gene>
<dbReference type="KEGG" id="cvr:CHLNCDRAFT_22188"/>
<dbReference type="Gene3D" id="6.10.250.940">
    <property type="match status" value="1"/>
</dbReference>
<evidence type="ECO:0000256" key="4">
    <source>
        <dbReference type="ARBA" id="ARBA00023180"/>
    </source>
</evidence>
<dbReference type="Pfam" id="PF00450">
    <property type="entry name" value="Peptidase_S10"/>
    <property type="match status" value="1"/>
</dbReference>
<reference evidence="5 6" key="1">
    <citation type="journal article" date="2010" name="Plant Cell">
        <title>The Chlorella variabilis NC64A genome reveals adaptation to photosymbiosis, coevolution with viruses, and cryptic sex.</title>
        <authorList>
            <person name="Blanc G."/>
            <person name="Duncan G."/>
            <person name="Agarkova I."/>
            <person name="Borodovsky M."/>
            <person name="Gurnon J."/>
            <person name="Kuo A."/>
            <person name="Lindquist E."/>
            <person name="Lucas S."/>
            <person name="Pangilinan J."/>
            <person name="Polle J."/>
            <person name="Salamov A."/>
            <person name="Terry A."/>
            <person name="Yamada T."/>
            <person name="Dunigan D.D."/>
            <person name="Grigoriev I.V."/>
            <person name="Claverie J.M."/>
            <person name="Van Etten J.L."/>
        </authorList>
    </citation>
    <scope>NUCLEOTIDE SEQUENCE [LARGE SCALE GENOMIC DNA]</scope>
    <source>
        <strain evidence="5 6">NC64A</strain>
    </source>
</reference>
<dbReference type="OMA" id="DSICATM"/>
<dbReference type="InterPro" id="IPR001563">
    <property type="entry name" value="Peptidase_S10"/>
</dbReference>
<dbReference type="eggNOG" id="KOG1282">
    <property type="taxonomic scope" value="Eukaryota"/>
</dbReference>
<dbReference type="GeneID" id="17355850"/>
<dbReference type="SUPFAM" id="SSF53474">
    <property type="entry name" value="alpha/beta-Hydrolases"/>
    <property type="match status" value="1"/>
</dbReference>
<dbReference type="InterPro" id="IPR033124">
    <property type="entry name" value="Ser_caboxypep_his_AS"/>
</dbReference>
<dbReference type="EMBL" id="GL433842">
    <property type="protein sequence ID" value="EFN56433.1"/>
    <property type="molecule type" value="Genomic_DNA"/>
</dbReference>
<dbReference type="InterPro" id="IPR029058">
    <property type="entry name" value="AB_hydrolase_fold"/>
</dbReference>
<comment type="similarity">
    <text evidence="1">Belongs to the peptidase S10 family.</text>
</comment>
<evidence type="ECO:0000313" key="6">
    <source>
        <dbReference type="Proteomes" id="UP000008141"/>
    </source>
</evidence>
<keyword evidence="3" id="KW-1015">Disulfide bond</keyword>
<dbReference type="PROSITE" id="PS00560">
    <property type="entry name" value="CARBOXYPEPT_SER_HIS"/>
    <property type="match status" value="1"/>
</dbReference>
<organism evidence="6">
    <name type="scientific">Chlorella variabilis</name>
    <name type="common">Green alga</name>
    <dbReference type="NCBI Taxonomy" id="554065"/>
    <lineage>
        <taxon>Eukaryota</taxon>
        <taxon>Viridiplantae</taxon>
        <taxon>Chlorophyta</taxon>
        <taxon>core chlorophytes</taxon>
        <taxon>Trebouxiophyceae</taxon>
        <taxon>Chlorellales</taxon>
        <taxon>Chlorellaceae</taxon>
        <taxon>Chlorella clade</taxon>
        <taxon>Chlorella</taxon>
    </lineage>
</organism>
<keyword evidence="4" id="KW-0325">Glycoprotein</keyword>
<evidence type="ECO:0000256" key="3">
    <source>
        <dbReference type="ARBA" id="ARBA00023157"/>
    </source>
</evidence>
<name>E1ZCH6_CHLVA</name>
<proteinExistence type="inferred from homology"/>
<dbReference type="RefSeq" id="XP_005848535.1">
    <property type="nucleotide sequence ID" value="XM_005848473.1"/>
</dbReference>
<evidence type="ECO:0000256" key="1">
    <source>
        <dbReference type="ARBA" id="ARBA00009431"/>
    </source>
</evidence>
<keyword evidence="2" id="KW-0732">Signal</keyword>
<dbReference type="GO" id="GO:0006508">
    <property type="term" value="P:proteolysis"/>
    <property type="evidence" value="ECO:0007669"/>
    <property type="project" value="InterPro"/>
</dbReference>
<dbReference type="GO" id="GO:0004185">
    <property type="term" value="F:serine-type carboxypeptidase activity"/>
    <property type="evidence" value="ECO:0007669"/>
    <property type="project" value="InterPro"/>
</dbReference>
<dbReference type="Gene3D" id="3.40.50.11320">
    <property type="match status" value="1"/>
</dbReference>
<dbReference type="STRING" id="554065.E1ZCH6"/>
<dbReference type="Proteomes" id="UP000008141">
    <property type="component" value="Unassembled WGS sequence"/>
</dbReference>